<gene>
    <name evidence="1" type="ORF">P245_15380</name>
</gene>
<dbReference type="RefSeq" id="WP_034380305.1">
    <property type="nucleotide sequence ID" value="NZ_AWTN01000095.1"/>
</dbReference>
<dbReference type="EMBL" id="AWTN01000095">
    <property type="protein sequence ID" value="KGG90837.1"/>
    <property type="molecule type" value="Genomic_DNA"/>
</dbReference>
<evidence type="ECO:0000313" key="2">
    <source>
        <dbReference type="Proteomes" id="UP000029567"/>
    </source>
</evidence>
<sequence length="241" mass="26434">MEIKIALDLPSIIAQAVSAERIQPIVDKAVSDAVKSAIDDATGYRSAFRTALKDQLSTAMPHGLALDDVAKFQNILNGAINKLTQECNASAVHTAIENAVKEVMPDVPAVIKMSELLKEARSGLHKEEHEAFYAYFEPNEYSSGGGLLFLDEDVNPGSSGYSGTRRSREDQKYSASLRLAFNGEGEVYALRLDGKDVTPKSRPDIIGRFDSILMAMYVGRTRIEVDMDDDDVENAASEQWE</sequence>
<dbReference type="Proteomes" id="UP000029567">
    <property type="component" value="Unassembled WGS sequence"/>
</dbReference>
<protein>
    <submittedName>
        <fullName evidence="1">Uncharacterized protein</fullName>
    </submittedName>
</protein>
<accession>A0A0E3BD52</accession>
<dbReference type="AlphaFoldDB" id="A0A0E3BD52"/>
<evidence type="ECO:0000313" key="1">
    <source>
        <dbReference type="EMBL" id="KGG90837.1"/>
    </source>
</evidence>
<name>A0A0E3BD52_9BURK</name>
<proteinExistence type="predicted"/>
<comment type="caution">
    <text evidence="1">The sequence shown here is derived from an EMBL/GenBank/DDBJ whole genome shotgun (WGS) entry which is preliminary data.</text>
</comment>
<reference evidence="1 2" key="1">
    <citation type="submission" date="2013-09" db="EMBL/GenBank/DDBJ databases">
        <title>High correlation between genotypes and phenotypes of environmental bacteria Comamonas testosteroni strains.</title>
        <authorList>
            <person name="Liu L."/>
            <person name="Zhu W."/>
            <person name="Xia X."/>
            <person name="Xu B."/>
            <person name="Luo M."/>
            <person name="Wang G."/>
        </authorList>
    </citation>
    <scope>NUCLEOTIDE SEQUENCE [LARGE SCALE GENOMIC DNA]</scope>
    <source>
        <strain evidence="1 2">JL14</strain>
    </source>
</reference>
<organism evidence="1 2">
    <name type="scientific">Comamonas thiooxydans</name>
    <dbReference type="NCBI Taxonomy" id="363952"/>
    <lineage>
        <taxon>Bacteria</taxon>
        <taxon>Pseudomonadati</taxon>
        <taxon>Pseudomonadota</taxon>
        <taxon>Betaproteobacteria</taxon>
        <taxon>Burkholderiales</taxon>
        <taxon>Comamonadaceae</taxon>
        <taxon>Comamonas</taxon>
    </lineage>
</organism>